<dbReference type="Ensembl" id="ENSDCDT00010003532.1">
    <property type="protein sequence ID" value="ENSDCDP00010003399.1"/>
    <property type="gene ID" value="ENSDCDG00010001563.1"/>
</dbReference>
<feature type="compositionally biased region" description="Basic and acidic residues" evidence="2">
    <location>
        <begin position="266"/>
        <end position="278"/>
    </location>
</feature>
<feature type="compositionally biased region" description="Polar residues" evidence="2">
    <location>
        <begin position="164"/>
        <end position="191"/>
    </location>
</feature>
<evidence type="ECO:0000256" key="2">
    <source>
        <dbReference type="SAM" id="MobiDB-lite"/>
    </source>
</evidence>
<keyword evidence="4" id="KW-1185">Reference proteome</keyword>
<dbReference type="GO" id="GO:0008360">
    <property type="term" value="P:regulation of cell shape"/>
    <property type="evidence" value="ECO:0007669"/>
    <property type="project" value="InterPro"/>
</dbReference>
<dbReference type="RefSeq" id="XP_028828882.1">
    <property type="nucleotide sequence ID" value="XM_028973049.1"/>
</dbReference>
<dbReference type="Proteomes" id="UP000694580">
    <property type="component" value="Chromosome 3"/>
</dbReference>
<feature type="compositionally biased region" description="Basic and acidic residues" evidence="2">
    <location>
        <begin position="89"/>
        <end position="127"/>
    </location>
</feature>
<evidence type="ECO:0000256" key="1">
    <source>
        <dbReference type="ARBA" id="ARBA00023054"/>
    </source>
</evidence>
<dbReference type="PRINTS" id="PR01217">
    <property type="entry name" value="PRICHEXTENSN"/>
</dbReference>
<keyword evidence="1" id="KW-0175">Coiled coil</keyword>
<dbReference type="GO" id="GO:0016020">
    <property type="term" value="C:membrane"/>
    <property type="evidence" value="ECO:0007669"/>
    <property type="project" value="InterPro"/>
</dbReference>
<reference evidence="3" key="3">
    <citation type="submission" date="2025-09" db="UniProtKB">
        <authorList>
            <consortium name="Ensembl"/>
        </authorList>
    </citation>
    <scope>IDENTIFICATION</scope>
</reference>
<dbReference type="GeneID" id="114786171"/>
<feature type="region of interest" description="Disordered" evidence="2">
    <location>
        <begin position="47"/>
        <end position="68"/>
    </location>
</feature>
<dbReference type="PANTHER" id="PTHR47528">
    <property type="entry name" value="PARALEMMIN-3"/>
    <property type="match status" value="1"/>
</dbReference>
<dbReference type="InterPro" id="IPR004965">
    <property type="entry name" value="Paralemmin"/>
</dbReference>
<gene>
    <name evidence="3" type="primary">palm3</name>
</gene>
<feature type="compositionally biased region" description="Basic and acidic residues" evidence="2">
    <location>
        <begin position="425"/>
        <end position="442"/>
    </location>
</feature>
<feature type="region of interest" description="Disordered" evidence="2">
    <location>
        <begin position="89"/>
        <end position="199"/>
    </location>
</feature>
<evidence type="ECO:0008006" key="5">
    <source>
        <dbReference type="Google" id="ProtNLM"/>
    </source>
</evidence>
<proteinExistence type="predicted"/>
<dbReference type="InterPro" id="IPR024149">
    <property type="entry name" value="Paralemmin-3"/>
</dbReference>
<reference evidence="3 4" key="1">
    <citation type="submission" date="2020-06" db="EMBL/GenBank/DDBJ databases">
        <authorList>
            <consortium name="Wellcome Sanger Institute Data Sharing"/>
        </authorList>
    </citation>
    <scope>NUCLEOTIDE SEQUENCE [LARGE SCALE GENOMIC DNA]</scope>
</reference>
<dbReference type="PANTHER" id="PTHR47528:SF1">
    <property type="entry name" value="PARALEMMIN-3"/>
    <property type="match status" value="1"/>
</dbReference>
<sequence length="477" mass="51949">MDEMEKYQQRIQAIAEKRQIQEAQERARRELEEEKLRLQQLKRKSLRDQWLMEGPPISPDASGPRSPLWSLQAQDMEKQIENLQTKTLQLEEKVAQHMGHSSEELKSDSITHDSQDCAAEEEKRDNQEPIVQNGHGNRPEASGIEVKSTHQSTEPNGEEAETGAVTSSAVRANGVVQQPLAQDTPPTTNGPTGEVLPGGITLTFLGFSEVGPGESTSVDEEGGAIMRAERVVIADEVEDDIEEDTPGSLMEEFTLDVAESNSPSKTQEEHAESVEKCYTEPVAPDQGSDGTEKKTEDDEENTTEARRSPGPPEARRSPGPPEARRSPGPPEARRSPGPPEARRSPGPPEARRSPGPPEARRSPGPPEARRSPGPPEARRSPGPPEARRSPGPPKAKVSSPAESVELVKEEPKSSALPQGPPIPGRFHEIPLDGSRSEPRVEEEPLLVSKVSPLTNDESRVEAVGAPKRKTCQCCSVM</sequence>
<reference evidence="3" key="2">
    <citation type="submission" date="2025-08" db="UniProtKB">
        <authorList>
            <consortium name="Ensembl"/>
        </authorList>
    </citation>
    <scope>IDENTIFICATION</scope>
</reference>
<dbReference type="GeneTree" id="ENSGT00990000204330"/>
<dbReference type="AlphaFoldDB" id="A0AAY4A3P9"/>
<feature type="region of interest" description="Disordered" evidence="2">
    <location>
        <begin position="255"/>
        <end position="445"/>
    </location>
</feature>
<organism evidence="3 4">
    <name type="scientific">Denticeps clupeoides</name>
    <name type="common">denticle herring</name>
    <dbReference type="NCBI Taxonomy" id="299321"/>
    <lineage>
        <taxon>Eukaryota</taxon>
        <taxon>Metazoa</taxon>
        <taxon>Chordata</taxon>
        <taxon>Craniata</taxon>
        <taxon>Vertebrata</taxon>
        <taxon>Euteleostomi</taxon>
        <taxon>Actinopterygii</taxon>
        <taxon>Neopterygii</taxon>
        <taxon>Teleostei</taxon>
        <taxon>Clupei</taxon>
        <taxon>Clupeiformes</taxon>
        <taxon>Denticipitoidei</taxon>
        <taxon>Denticipitidae</taxon>
        <taxon>Denticeps</taxon>
    </lineage>
</organism>
<evidence type="ECO:0000313" key="3">
    <source>
        <dbReference type="Ensembl" id="ENSDCDP00010003399.1"/>
    </source>
</evidence>
<name>A0AAY4A3P9_9TELE</name>
<dbReference type="Pfam" id="PF03285">
    <property type="entry name" value="Paralemmin"/>
    <property type="match status" value="1"/>
</dbReference>
<evidence type="ECO:0000313" key="4">
    <source>
        <dbReference type="Proteomes" id="UP000694580"/>
    </source>
</evidence>
<dbReference type="RefSeq" id="XP_028828883.1">
    <property type="nucleotide sequence ID" value="XM_028973050.1"/>
</dbReference>
<protein>
    <recommendedName>
        <fullName evidence="5">Paralemmin-3</fullName>
    </recommendedName>
</protein>
<accession>A0AAY4A3P9</accession>